<dbReference type="InterPro" id="IPR029058">
    <property type="entry name" value="AB_hydrolase_fold"/>
</dbReference>
<reference evidence="3" key="1">
    <citation type="submission" date="2018-05" db="EMBL/GenBank/DDBJ databases">
        <authorList>
            <person name="Lanie J.A."/>
            <person name="Ng W.-L."/>
            <person name="Kazmierczak K.M."/>
            <person name="Andrzejewski T.M."/>
            <person name="Davidsen T.M."/>
            <person name="Wayne K.J."/>
            <person name="Tettelin H."/>
            <person name="Glass J.I."/>
            <person name="Rusch D."/>
            <person name="Podicherti R."/>
            <person name="Tsui H.-C.T."/>
            <person name="Winkler M.E."/>
        </authorList>
    </citation>
    <scope>NUCLEOTIDE SEQUENCE</scope>
</reference>
<dbReference type="GO" id="GO:0016787">
    <property type="term" value="F:hydrolase activity"/>
    <property type="evidence" value="ECO:0007669"/>
    <property type="project" value="UniProtKB-KW"/>
</dbReference>
<dbReference type="GO" id="GO:0016020">
    <property type="term" value="C:membrane"/>
    <property type="evidence" value="ECO:0007669"/>
    <property type="project" value="TreeGrafter"/>
</dbReference>
<dbReference type="PRINTS" id="PR00111">
    <property type="entry name" value="ABHYDROLASE"/>
</dbReference>
<name>A0A382HFI0_9ZZZZ</name>
<feature type="domain" description="AB hydrolase-1" evidence="2">
    <location>
        <begin position="26"/>
        <end position="153"/>
    </location>
</feature>
<dbReference type="InterPro" id="IPR050266">
    <property type="entry name" value="AB_hydrolase_sf"/>
</dbReference>
<dbReference type="Pfam" id="PF00561">
    <property type="entry name" value="Abhydrolase_1"/>
    <property type="match status" value="1"/>
</dbReference>
<evidence type="ECO:0000256" key="1">
    <source>
        <dbReference type="ARBA" id="ARBA00022801"/>
    </source>
</evidence>
<dbReference type="AlphaFoldDB" id="A0A382HFI0"/>
<sequence>MSNWSPKYIQTNGIQLHYYRTGGDLPTIILAHGITDNGLCWMRLANYLMGHYDVIMIDARGHGCSDTPLSGYSKFDHAQDLAGLIEELELDQPHMIGHSMGASNVTSLAANYPHLVGQIILEDPPWFTETDVTDQQRAERRNNWQQSMIETQAKSVQEIMESGRQQNPTWDAVEMEAWATSKKQFRLEAFGFIDQPFDWQEDVKRITSPTLLLTSDTELGGIVSAEIAELVGAINNNFQADYIGSAGHSIRREQFDKYVASIDSFLALPI</sequence>
<keyword evidence="1" id="KW-0378">Hydrolase</keyword>
<dbReference type="InterPro" id="IPR000073">
    <property type="entry name" value="AB_hydrolase_1"/>
</dbReference>
<gene>
    <name evidence="3" type="ORF">METZ01_LOCUS238095</name>
</gene>
<dbReference type="PANTHER" id="PTHR43798">
    <property type="entry name" value="MONOACYLGLYCEROL LIPASE"/>
    <property type="match status" value="1"/>
</dbReference>
<dbReference type="PANTHER" id="PTHR43798:SF31">
    <property type="entry name" value="AB HYDROLASE SUPERFAMILY PROTEIN YCLE"/>
    <property type="match status" value="1"/>
</dbReference>
<accession>A0A382HFI0</accession>
<evidence type="ECO:0000313" key="3">
    <source>
        <dbReference type="EMBL" id="SVB85241.1"/>
    </source>
</evidence>
<dbReference type="Gene3D" id="3.40.50.1820">
    <property type="entry name" value="alpha/beta hydrolase"/>
    <property type="match status" value="1"/>
</dbReference>
<organism evidence="3">
    <name type="scientific">marine metagenome</name>
    <dbReference type="NCBI Taxonomy" id="408172"/>
    <lineage>
        <taxon>unclassified sequences</taxon>
        <taxon>metagenomes</taxon>
        <taxon>ecological metagenomes</taxon>
    </lineage>
</organism>
<evidence type="ECO:0000259" key="2">
    <source>
        <dbReference type="Pfam" id="PF00561"/>
    </source>
</evidence>
<proteinExistence type="predicted"/>
<protein>
    <recommendedName>
        <fullName evidence="2">AB hydrolase-1 domain-containing protein</fullName>
    </recommendedName>
</protein>
<dbReference type="SUPFAM" id="SSF53474">
    <property type="entry name" value="alpha/beta-Hydrolases"/>
    <property type="match status" value="1"/>
</dbReference>
<dbReference type="EMBL" id="UINC01060586">
    <property type="protein sequence ID" value="SVB85241.1"/>
    <property type="molecule type" value="Genomic_DNA"/>
</dbReference>